<dbReference type="EnsemblMetazoa" id="GPAI027931-RA">
    <property type="protein sequence ID" value="GPAI027931-PA"/>
    <property type="gene ID" value="GPAI027931"/>
</dbReference>
<organism evidence="3 4">
    <name type="scientific">Glossina pallidipes</name>
    <name type="common">Tsetse fly</name>
    <dbReference type="NCBI Taxonomy" id="7398"/>
    <lineage>
        <taxon>Eukaryota</taxon>
        <taxon>Metazoa</taxon>
        <taxon>Ecdysozoa</taxon>
        <taxon>Arthropoda</taxon>
        <taxon>Hexapoda</taxon>
        <taxon>Insecta</taxon>
        <taxon>Pterygota</taxon>
        <taxon>Neoptera</taxon>
        <taxon>Endopterygota</taxon>
        <taxon>Diptera</taxon>
        <taxon>Brachycera</taxon>
        <taxon>Muscomorpha</taxon>
        <taxon>Hippoboscoidea</taxon>
        <taxon>Glossinidae</taxon>
        <taxon>Glossina</taxon>
    </lineage>
</organism>
<keyword evidence="1" id="KW-1133">Transmembrane helix</keyword>
<dbReference type="GO" id="GO:0042392">
    <property type="term" value="F:sphingosine-1-phosphate phosphatase activity"/>
    <property type="evidence" value="ECO:0007669"/>
    <property type="project" value="TreeGrafter"/>
</dbReference>
<dbReference type="SMART" id="SM00014">
    <property type="entry name" value="acidPPc"/>
    <property type="match status" value="1"/>
</dbReference>
<evidence type="ECO:0000313" key="4">
    <source>
        <dbReference type="Proteomes" id="UP000092445"/>
    </source>
</evidence>
<dbReference type="Gene3D" id="1.20.144.10">
    <property type="entry name" value="Phosphatidic acid phosphatase type 2/haloperoxidase"/>
    <property type="match status" value="1"/>
</dbReference>
<dbReference type="AlphaFoldDB" id="A0A1A9ZX92"/>
<dbReference type="PANTHER" id="PTHR14969:SF13">
    <property type="entry name" value="AT30094P"/>
    <property type="match status" value="1"/>
</dbReference>
<feature type="transmembrane region" description="Helical" evidence="1">
    <location>
        <begin position="76"/>
        <end position="94"/>
    </location>
</feature>
<dbReference type="InterPro" id="IPR000326">
    <property type="entry name" value="PAP2/HPO"/>
</dbReference>
<dbReference type="VEuPathDB" id="VectorBase:GPAI027931"/>
<reference evidence="3" key="2">
    <citation type="submission" date="2020-05" db="UniProtKB">
        <authorList>
            <consortium name="EnsemblMetazoa"/>
        </authorList>
    </citation>
    <scope>IDENTIFICATION</scope>
    <source>
        <strain evidence="3">IAEA</strain>
    </source>
</reference>
<evidence type="ECO:0000259" key="2">
    <source>
        <dbReference type="SMART" id="SM00014"/>
    </source>
</evidence>
<evidence type="ECO:0000256" key="1">
    <source>
        <dbReference type="SAM" id="Phobius"/>
    </source>
</evidence>
<feature type="transmembrane region" description="Helical" evidence="1">
    <location>
        <begin position="43"/>
        <end position="64"/>
    </location>
</feature>
<accession>A0A1A9ZX92</accession>
<keyword evidence="4" id="KW-1185">Reference proteome</keyword>
<name>A0A1A9ZX92_GLOPL</name>
<feature type="transmembrane region" description="Helical" evidence="1">
    <location>
        <begin position="168"/>
        <end position="186"/>
    </location>
</feature>
<keyword evidence="1" id="KW-0812">Transmembrane</keyword>
<protein>
    <recommendedName>
        <fullName evidence="2">Phosphatidic acid phosphatase type 2/haloperoxidase domain-containing protein</fullName>
    </recommendedName>
</protein>
<sequence>MTKRPKSKFLQFLLAKDEIITTKFVIFLLKYEPFKAIKAHTKALELSCDGIIWLTAWPAFIWLASNKSLYQMQINLLFGLILDIVITALIKAAVRRRRPSPTKNLLTTLGPDKFSFPSGHASRSAFIMVFFIMIYPLYPIFWAPLIVWCFCVCLSRVLAKRHFILDSICGFLIGLAQAYIITMLYISEQNAIAMCYWGYNSHDLEAHYQLLLRTTPGSEYIKFVLQNGRLRIAALIGNTGSAETCENLILNGIDLTPFGDGILSFDIDIEDYFD</sequence>
<dbReference type="PANTHER" id="PTHR14969">
    <property type="entry name" value="SPHINGOSINE-1-PHOSPHATE PHOSPHOHYDROLASE"/>
    <property type="match status" value="1"/>
</dbReference>
<dbReference type="CDD" id="cd03391">
    <property type="entry name" value="PAP2_containing_2_like"/>
    <property type="match status" value="1"/>
</dbReference>
<dbReference type="Proteomes" id="UP000092445">
    <property type="component" value="Unassembled WGS sequence"/>
</dbReference>
<dbReference type="Pfam" id="PF01569">
    <property type="entry name" value="PAP2"/>
    <property type="match status" value="1"/>
</dbReference>
<evidence type="ECO:0000313" key="3">
    <source>
        <dbReference type="EnsemblMetazoa" id="GPAI027931-PA"/>
    </source>
</evidence>
<keyword evidence="1" id="KW-0472">Membrane</keyword>
<dbReference type="STRING" id="7398.A0A1A9ZX92"/>
<dbReference type="SUPFAM" id="SSF48317">
    <property type="entry name" value="Acid phosphatase/Vanadium-dependent haloperoxidase"/>
    <property type="match status" value="1"/>
</dbReference>
<proteinExistence type="predicted"/>
<feature type="domain" description="Phosphatidic acid phosphatase type 2/haloperoxidase" evidence="2">
    <location>
        <begin position="71"/>
        <end position="182"/>
    </location>
</feature>
<dbReference type="InterPro" id="IPR036938">
    <property type="entry name" value="PAP2/HPO_sf"/>
</dbReference>
<reference evidence="4" key="1">
    <citation type="submission" date="2014-03" db="EMBL/GenBank/DDBJ databases">
        <authorList>
            <person name="Aksoy S."/>
            <person name="Warren W."/>
            <person name="Wilson R.K."/>
        </authorList>
    </citation>
    <scope>NUCLEOTIDE SEQUENCE [LARGE SCALE GENOMIC DNA]</scope>
    <source>
        <strain evidence="4">IAEA</strain>
    </source>
</reference>